<accession>A0ABP7PCW7</accession>
<comment type="caution">
    <text evidence="2">The sequence shown here is derived from an EMBL/GenBank/DDBJ whole genome shotgun (WGS) entry which is preliminary data.</text>
</comment>
<dbReference type="Pfam" id="PF00144">
    <property type="entry name" value="Beta-lactamase"/>
    <property type="match status" value="1"/>
</dbReference>
<evidence type="ECO:0000313" key="3">
    <source>
        <dbReference type="Proteomes" id="UP001501337"/>
    </source>
</evidence>
<dbReference type="PANTHER" id="PTHR43283">
    <property type="entry name" value="BETA-LACTAMASE-RELATED"/>
    <property type="match status" value="1"/>
</dbReference>
<dbReference type="InterPro" id="IPR001466">
    <property type="entry name" value="Beta-lactam-related"/>
</dbReference>
<dbReference type="EMBL" id="BAABBO010000009">
    <property type="protein sequence ID" value="GAA3963620.1"/>
    <property type="molecule type" value="Genomic_DNA"/>
</dbReference>
<evidence type="ECO:0000259" key="1">
    <source>
        <dbReference type="Pfam" id="PF00144"/>
    </source>
</evidence>
<dbReference type="Gene3D" id="3.40.710.10">
    <property type="entry name" value="DD-peptidase/beta-lactamase superfamily"/>
    <property type="match status" value="1"/>
</dbReference>
<dbReference type="InterPro" id="IPR050789">
    <property type="entry name" value="Diverse_Enzym_Activities"/>
</dbReference>
<dbReference type="PANTHER" id="PTHR43283:SF3">
    <property type="entry name" value="BETA-LACTAMASE FAMILY PROTEIN (AFU_ORTHOLOGUE AFUA_5G07500)"/>
    <property type="match status" value="1"/>
</dbReference>
<evidence type="ECO:0000313" key="2">
    <source>
        <dbReference type="EMBL" id="GAA3963620.1"/>
    </source>
</evidence>
<keyword evidence="2" id="KW-0378">Hydrolase</keyword>
<proteinExistence type="predicted"/>
<dbReference type="Proteomes" id="UP001501337">
    <property type="component" value="Unassembled WGS sequence"/>
</dbReference>
<organism evidence="2 3">
    <name type="scientific">Allohahella marinimesophila</name>
    <dbReference type="NCBI Taxonomy" id="1054972"/>
    <lineage>
        <taxon>Bacteria</taxon>
        <taxon>Pseudomonadati</taxon>
        <taxon>Pseudomonadota</taxon>
        <taxon>Gammaproteobacteria</taxon>
        <taxon>Oceanospirillales</taxon>
        <taxon>Hahellaceae</taxon>
        <taxon>Allohahella</taxon>
    </lineage>
</organism>
<dbReference type="GO" id="GO:0016787">
    <property type="term" value="F:hydrolase activity"/>
    <property type="evidence" value="ECO:0007669"/>
    <property type="project" value="UniProtKB-KW"/>
</dbReference>
<gene>
    <name evidence="2" type="ORF">GCM10022278_21780</name>
</gene>
<feature type="domain" description="Beta-lactamase-related" evidence="1">
    <location>
        <begin position="78"/>
        <end position="421"/>
    </location>
</feature>
<sequence length="447" mass="48522">MPSYTDPLQLYSSVSQGLARSSNGFLRRQLNLLEAPANAAGLANITDIDPNEVDPETLGISRDGVESIWEATTALYQSGTQPAVTLCIRKQGKLLMHRAIGHAALPESGDAESAATAGSRIRLDTPVCIFSASKAVTGALIHKLVEDGEISLSDPVSFYRPEFAERGKGDITIHQILSHRGGIPGLPAHEPVETLYDDERVWRLLCEAKPIAVDGGKLAYHAITGGFVLAKVLEKVTGNSIQNYLDTHLRKPLGMKYFQYGLAEEFRDKGAVNVAAGPSTPFPLSLVVKRALGASFKEAARISNGEPWHNAVVPAGNIYSTAEETSRFFQMLLQGGRWNGQQVLSERSVQRLTEEVGTCSIDRTMLIPMRYSAGLMLGADPVGLFGPFSKQAFGHIGLINKFCWADPQRNISVSLLTTGLSLVSHHLLPLGLILKRINSVCERNDQR</sequence>
<reference evidence="3" key="1">
    <citation type="journal article" date="2019" name="Int. J. Syst. Evol. Microbiol.">
        <title>The Global Catalogue of Microorganisms (GCM) 10K type strain sequencing project: providing services to taxonomists for standard genome sequencing and annotation.</title>
        <authorList>
            <consortium name="The Broad Institute Genomics Platform"/>
            <consortium name="The Broad Institute Genome Sequencing Center for Infectious Disease"/>
            <person name="Wu L."/>
            <person name="Ma J."/>
        </authorList>
    </citation>
    <scope>NUCLEOTIDE SEQUENCE [LARGE SCALE GENOMIC DNA]</scope>
    <source>
        <strain evidence="3">JCM 17555</strain>
    </source>
</reference>
<dbReference type="RefSeq" id="WP_344806190.1">
    <property type="nucleotide sequence ID" value="NZ_BAABBO010000009.1"/>
</dbReference>
<protein>
    <submittedName>
        <fullName evidence="2">EstA family serine hydrolase</fullName>
    </submittedName>
</protein>
<dbReference type="SUPFAM" id="SSF56601">
    <property type="entry name" value="beta-lactamase/transpeptidase-like"/>
    <property type="match status" value="1"/>
</dbReference>
<keyword evidence="3" id="KW-1185">Reference proteome</keyword>
<name>A0ABP7PCW7_9GAMM</name>
<dbReference type="InterPro" id="IPR012338">
    <property type="entry name" value="Beta-lactam/transpept-like"/>
</dbReference>